<evidence type="ECO:0000256" key="3">
    <source>
        <dbReference type="ARBA" id="ARBA00022475"/>
    </source>
</evidence>
<dbReference type="Gene3D" id="1.10.10.1320">
    <property type="entry name" value="Anti-sigma factor, zinc-finger domain"/>
    <property type="match status" value="1"/>
</dbReference>
<keyword evidence="15" id="KW-1185">Reference proteome</keyword>
<evidence type="ECO:0000256" key="5">
    <source>
        <dbReference type="ARBA" id="ARBA00022989"/>
    </source>
</evidence>
<evidence type="ECO:0000256" key="10">
    <source>
        <dbReference type="ARBA" id="ARBA00030803"/>
    </source>
</evidence>
<evidence type="ECO:0000259" key="13">
    <source>
        <dbReference type="Pfam" id="PF22618"/>
    </source>
</evidence>
<dbReference type="Proteomes" id="UP001595764">
    <property type="component" value="Unassembled WGS sequence"/>
</dbReference>
<evidence type="ECO:0000256" key="7">
    <source>
        <dbReference type="ARBA" id="ARBA00023136"/>
    </source>
</evidence>
<evidence type="ECO:0000256" key="6">
    <source>
        <dbReference type="ARBA" id="ARBA00023015"/>
    </source>
</evidence>
<organism evidence="14 15">
    <name type="scientific">Amycolatopsis halotolerans</name>
    <dbReference type="NCBI Taxonomy" id="330083"/>
    <lineage>
        <taxon>Bacteria</taxon>
        <taxon>Bacillati</taxon>
        <taxon>Actinomycetota</taxon>
        <taxon>Actinomycetes</taxon>
        <taxon>Pseudonocardiales</taxon>
        <taxon>Pseudonocardiaceae</taxon>
        <taxon>Amycolatopsis</taxon>
    </lineage>
</organism>
<evidence type="ECO:0000256" key="11">
    <source>
        <dbReference type="SAM" id="Phobius"/>
    </source>
</evidence>
<comment type="subcellular location">
    <subcellularLocation>
        <location evidence="2">Cell membrane</location>
    </subcellularLocation>
    <subcellularLocation>
        <location evidence="1">Membrane</location>
        <topology evidence="1">Single-pass membrane protein</topology>
    </subcellularLocation>
</comment>
<sequence>MATADTHMLTGAYALDAVTGAERAHFEQHLLVCGTCAQEVRELREVATRMGVAATVQPDQGLRTAVLAEVAATRQTRPLDPGPRSRRTRIAVALFAAAAAVGGIVAGVALSEHPAPTAPVAAGSADVRQAPDANTFTSRGAGGTLTATVSRSLGKVSVALDGMPSLDARHAYQVWLIGPGGAHSAGLLRPGSGPAPLVGALPPDTDRIGVTVEPAGGSPRPTTAGVARLDLS</sequence>
<dbReference type="Pfam" id="PF10099">
    <property type="entry name" value="RskA_C"/>
    <property type="match status" value="1"/>
</dbReference>
<proteinExistence type="predicted"/>
<name>A0ABV7QB06_9PSEU</name>
<keyword evidence="5 11" id="KW-1133">Transmembrane helix</keyword>
<dbReference type="PANTHER" id="PTHR37461:SF1">
    <property type="entry name" value="ANTI-SIGMA-K FACTOR RSKA"/>
    <property type="match status" value="1"/>
</dbReference>
<dbReference type="InterPro" id="IPR053877">
    <property type="entry name" value="RskA_N"/>
</dbReference>
<feature type="transmembrane region" description="Helical" evidence="11">
    <location>
        <begin position="90"/>
        <end position="110"/>
    </location>
</feature>
<dbReference type="InterPro" id="IPR018764">
    <property type="entry name" value="RskA_C"/>
</dbReference>
<dbReference type="InterPro" id="IPR051474">
    <property type="entry name" value="Anti-sigma-K/W_factor"/>
</dbReference>
<dbReference type="RefSeq" id="WP_377868437.1">
    <property type="nucleotide sequence ID" value="NZ_JBHMAY010000006.1"/>
</dbReference>
<dbReference type="PANTHER" id="PTHR37461">
    <property type="entry name" value="ANTI-SIGMA-K FACTOR RSKA"/>
    <property type="match status" value="1"/>
</dbReference>
<evidence type="ECO:0000256" key="4">
    <source>
        <dbReference type="ARBA" id="ARBA00022692"/>
    </source>
</evidence>
<protein>
    <recommendedName>
        <fullName evidence="10">Regulator of SigK</fullName>
    </recommendedName>
    <alternativeName>
        <fullName evidence="9">Sigma-K anti-sigma factor RskA</fullName>
    </alternativeName>
</protein>
<dbReference type="InterPro" id="IPR041916">
    <property type="entry name" value="Anti_sigma_zinc_sf"/>
</dbReference>
<evidence type="ECO:0000313" key="15">
    <source>
        <dbReference type="Proteomes" id="UP001595764"/>
    </source>
</evidence>
<evidence type="ECO:0000256" key="1">
    <source>
        <dbReference type="ARBA" id="ARBA00004167"/>
    </source>
</evidence>
<comment type="caution">
    <text evidence="14">The sequence shown here is derived from an EMBL/GenBank/DDBJ whole genome shotgun (WGS) entry which is preliminary data.</text>
</comment>
<evidence type="ECO:0000256" key="2">
    <source>
        <dbReference type="ARBA" id="ARBA00004236"/>
    </source>
</evidence>
<reference evidence="15" key="1">
    <citation type="journal article" date="2019" name="Int. J. Syst. Evol. Microbiol.">
        <title>The Global Catalogue of Microorganisms (GCM) 10K type strain sequencing project: providing services to taxonomists for standard genome sequencing and annotation.</title>
        <authorList>
            <consortium name="The Broad Institute Genomics Platform"/>
            <consortium name="The Broad Institute Genome Sequencing Center for Infectious Disease"/>
            <person name="Wu L."/>
            <person name="Ma J."/>
        </authorList>
    </citation>
    <scope>NUCLEOTIDE SEQUENCE [LARGE SCALE GENOMIC DNA]</scope>
    <source>
        <strain evidence="15">CGMCC 4.7682</strain>
    </source>
</reference>
<evidence type="ECO:0000256" key="8">
    <source>
        <dbReference type="ARBA" id="ARBA00023163"/>
    </source>
</evidence>
<evidence type="ECO:0000256" key="9">
    <source>
        <dbReference type="ARBA" id="ARBA00029829"/>
    </source>
</evidence>
<keyword evidence="8" id="KW-0804">Transcription</keyword>
<feature type="domain" description="Anti-sigma-K factor RskA N-terminal" evidence="13">
    <location>
        <begin position="9"/>
        <end position="46"/>
    </location>
</feature>
<gene>
    <name evidence="14" type="ORF">ACFORO_10145</name>
</gene>
<keyword evidence="4 11" id="KW-0812">Transmembrane</keyword>
<feature type="domain" description="Anti-sigma K factor RskA C-terminal" evidence="12">
    <location>
        <begin position="95"/>
        <end position="223"/>
    </location>
</feature>
<accession>A0ABV7QB06</accession>
<dbReference type="EMBL" id="JBHRWI010000014">
    <property type="protein sequence ID" value="MFC3510522.1"/>
    <property type="molecule type" value="Genomic_DNA"/>
</dbReference>
<keyword evidence="7 11" id="KW-0472">Membrane</keyword>
<dbReference type="Pfam" id="PF22618">
    <property type="entry name" value="RskA_N"/>
    <property type="match status" value="1"/>
</dbReference>
<evidence type="ECO:0000313" key="14">
    <source>
        <dbReference type="EMBL" id="MFC3510522.1"/>
    </source>
</evidence>
<evidence type="ECO:0000259" key="12">
    <source>
        <dbReference type="Pfam" id="PF10099"/>
    </source>
</evidence>
<keyword evidence="3" id="KW-1003">Cell membrane</keyword>
<keyword evidence="6" id="KW-0805">Transcription regulation</keyword>